<protein>
    <submittedName>
        <fullName evidence="5">Efflux RND transporter periplasmic adaptor subunit</fullName>
    </submittedName>
</protein>
<dbReference type="SUPFAM" id="SSF111369">
    <property type="entry name" value="HlyD-like secretion proteins"/>
    <property type="match status" value="1"/>
</dbReference>
<evidence type="ECO:0000313" key="5">
    <source>
        <dbReference type="EMBL" id="MFC6439131.1"/>
    </source>
</evidence>
<evidence type="ECO:0000259" key="3">
    <source>
        <dbReference type="Pfam" id="PF25876"/>
    </source>
</evidence>
<evidence type="ECO:0000256" key="2">
    <source>
        <dbReference type="SAM" id="Coils"/>
    </source>
</evidence>
<feature type="coiled-coil region" evidence="2">
    <location>
        <begin position="96"/>
        <end position="123"/>
    </location>
</feature>
<dbReference type="PROSITE" id="PS51257">
    <property type="entry name" value="PROKAR_LIPOPROTEIN"/>
    <property type="match status" value="1"/>
</dbReference>
<sequence length="367" mass="39718">MLRVLTLFTGLVLVSACQEPPAPQQKVIRPIAWMQVQAEEMQQMRRLSGILAPVETARLSFEVPGKIASVSATLGEKVSKGQELARLDQRTFHLSVQSAEGQLDKANAALVEARNTYQRYTELLASGGISQSGYDNARAAFESAQSASKVAQTQLDIARKNLQDSILSAPYDGVITQRLIEPSQQIAASQPGFEIEGEDGLEVHVLVPENLIQLLRRDQALDVHFPVAPDMVLQGQITELGTRAQNANTFPVTVLLNDTHPNLRAGMTAEVDFLVDAVGRTGFSGPGIRIPVSAISPDMGQGAFVFVYDEASGTVRKRTVQTEAIFNNTVYLSSGLNNGEIIAVAGVAHMHDGQQVTLQDNMVQVFN</sequence>
<dbReference type="Gene3D" id="1.10.287.470">
    <property type="entry name" value="Helix hairpin bin"/>
    <property type="match status" value="1"/>
</dbReference>
<comment type="caution">
    <text evidence="5">The sequence shown here is derived from an EMBL/GenBank/DDBJ whole genome shotgun (WGS) entry which is preliminary data.</text>
</comment>
<evidence type="ECO:0000259" key="4">
    <source>
        <dbReference type="Pfam" id="PF25954"/>
    </source>
</evidence>
<comment type="similarity">
    <text evidence="1">Belongs to the membrane fusion protein (MFP) (TC 8.A.1) family.</text>
</comment>
<evidence type="ECO:0000313" key="6">
    <source>
        <dbReference type="Proteomes" id="UP001596364"/>
    </source>
</evidence>
<reference evidence="6" key="1">
    <citation type="journal article" date="2019" name="Int. J. Syst. Evol. Microbiol.">
        <title>The Global Catalogue of Microorganisms (GCM) 10K type strain sequencing project: providing services to taxonomists for standard genome sequencing and annotation.</title>
        <authorList>
            <consortium name="The Broad Institute Genomics Platform"/>
            <consortium name="The Broad Institute Genome Sequencing Center for Infectious Disease"/>
            <person name="Wu L."/>
            <person name="Ma J."/>
        </authorList>
    </citation>
    <scope>NUCLEOTIDE SEQUENCE [LARGE SCALE GENOMIC DNA]</scope>
    <source>
        <strain evidence="6">CGMCC 1.16031</strain>
    </source>
</reference>
<gene>
    <name evidence="5" type="ORF">ACFP85_03045</name>
</gene>
<dbReference type="Pfam" id="PF25954">
    <property type="entry name" value="Beta-barrel_RND_2"/>
    <property type="match status" value="1"/>
</dbReference>
<dbReference type="Gene3D" id="2.40.420.20">
    <property type="match status" value="1"/>
</dbReference>
<dbReference type="InterPro" id="IPR006143">
    <property type="entry name" value="RND_pump_MFP"/>
</dbReference>
<dbReference type="RefSeq" id="WP_377148409.1">
    <property type="nucleotide sequence ID" value="NZ_JBHSUS010000001.1"/>
</dbReference>
<proteinExistence type="inferred from homology"/>
<accession>A0ABW1XH73</accession>
<name>A0ABW1XH73_9ALTE</name>
<keyword evidence="2" id="KW-0175">Coiled coil</keyword>
<dbReference type="InterPro" id="IPR058624">
    <property type="entry name" value="MdtA-like_HH"/>
</dbReference>
<dbReference type="PANTHER" id="PTHR30469">
    <property type="entry name" value="MULTIDRUG RESISTANCE PROTEIN MDTA"/>
    <property type="match status" value="1"/>
</dbReference>
<keyword evidence="6" id="KW-1185">Reference proteome</keyword>
<dbReference type="EMBL" id="JBHSUS010000001">
    <property type="protein sequence ID" value="MFC6439131.1"/>
    <property type="molecule type" value="Genomic_DNA"/>
</dbReference>
<organism evidence="5 6">
    <name type="scientific">Pseudobowmanella zhangzhouensis</name>
    <dbReference type="NCBI Taxonomy" id="1537679"/>
    <lineage>
        <taxon>Bacteria</taxon>
        <taxon>Pseudomonadati</taxon>
        <taxon>Pseudomonadota</taxon>
        <taxon>Gammaproteobacteria</taxon>
        <taxon>Alteromonadales</taxon>
        <taxon>Alteromonadaceae</taxon>
    </lineage>
</organism>
<dbReference type="NCBIfam" id="TIGR01730">
    <property type="entry name" value="RND_mfp"/>
    <property type="match status" value="1"/>
</dbReference>
<feature type="domain" description="CusB-like beta-barrel" evidence="4">
    <location>
        <begin position="204"/>
        <end position="273"/>
    </location>
</feature>
<feature type="domain" description="Multidrug resistance protein MdtA-like alpha-helical hairpin" evidence="3">
    <location>
        <begin position="97"/>
        <end position="163"/>
    </location>
</feature>
<dbReference type="Proteomes" id="UP001596364">
    <property type="component" value="Unassembled WGS sequence"/>
</dbReference>
<dbReference type="Gene3D" id="2.40.50.100">
    <property type="match status" value="1"/>
</dbReference>
<dbReference type="InterPro" id="IPR058792">
    <property type="entry name" value="Beta-barrel_RND_2"/>
</dbReference>
<evidence type="ECO:0000256" key="1">
    <source>
        <dbReference type="ARBA" id="ARBA00009477"/>
    </source>
</evidence>
<dbReference type="Pfam" id="PF25876">
    <property type="entry name" value="HH_MFP_RND"/>
    <property type="match status" value="1"/>
</dbReference>
<dbReference type="PANTHER" id="PTHR30469:SF20">
    <property type="entry name" value="EFFLUX RND TRANSPORTER PERIPLASMIC ADAPTOR SUBUNIT"/>
    <property type="match status" value="1"/>
</dbReference>
<dbReference type="Gene3D" id="2.40.30.170">
    <property type="match status" value="1"/>
</dbReference>